<feature type="transmembrane region" description="Helical" evidence="2">
    <location>
        <begin position="6"/>
        <end position="22"/>
    </location>
</feature>
<gene>
    <name evidence="3" type="ORF">CDEB00056_LOCUS4370</name>
</gene>
<feature type="transmembrane region" description="Helical" evidence="2">
    <location>
        <begin position="43"/>
        <end position="62"/>
    </location>
</feature>
<organism evidence="3">
    <name type="scientific">Chaetoceros debilis</name>
    <dbReference type="NCBI Taxonomy" id="122233"/>
    <lineage>
        <taxon>Eukaryota</taxon>
        <taxon>Sar</taxon>
        <taxon>Stramenopiles</taxon>
        <taxon>Ochrophyta</taxon>
        <taxon>Bacillariophyta</taxon>
        <taxon>Coscinodiscophyceae</taxon>
        <taxon>Chaetocerotophycidae</taxon>
        <taxon>Chaetocerotales</taxon>
        <taxon>Chaetocerotaceae</taxon>
        <taxon>Chaetoceros</taxon>
    </lineage>
</organism>
<name>A0A7S3PYT6_9STRA</name>
<evidence type="ECO:0000313" key="3">
    <source>
        <dbReference type="EMBL" id="CAE0459529.1"/>
    </source>
</evidence>
<reference evidence="3" key="1">
    <citation type="submission" date="2021-01" db="EMBL/GenBank/DDBJ databases">
        <authorList>
            <person name="Corre E."/>
            <person name="Pelletier E."/>
            <person name="Niang G."/>
            <person name="Scheremetjew M."/>
            <person name="Finn R."/>
            <person name="Kale V."/>
            <person name="Holt S."/>
            <person name="Cochrane G."/>
            <person name="Meng A."/>
            <person name="Brown T."/>
            <person name="Cohen L."/>
        </authorList>
    </citation>
    <scope>NUCLEOTIDE SEQUENCE</scope>
    <source>
        <strain evidence="3">MM31A-1</strain>
    </source>
</reference>
<keyword evidence="2" id="KW-0472">Membrane</keyword>
<feature type="transmembrane region" description="Helical" evidence="2">
    <location>
        <begin position="105"/>
        <end position="131"/>
    </location>
</feature>
<feature type="compositionally biased region" description="Polar residues" evidence="1">
    <location>
        <begin position="315"/>
        <end position="335"/>
    </location>
</feature>
<feature type="region of interest" description="Disordered" evidence="1">
    <location>
        <begin position="288"/>
        <end position="360"/>
    </location>
</feature>
<evidence type="ECO:0000256" key="2">
    <source>
        <dbReference type="SAM" id="Phobius"/>
    </source>
</evidence>
<feature type="region of interest" description="Disordered" evidence="1">
    <location>
        <begin position="249"/>
        <end position="275"/>
    </location>
</feature>
<dbReference type="EMBL" id="HBIO01006039">
    <property type="protein sequence ID" value="CAE0459529.1"/>
    <property type="molecule type" value="Transcribed_RNA"/>
</dbReference>
<sequence>MTPVIGTFVVAIAVFICSLVIKNTPSRSHAHKLCGEQSVYMLVLVRGYVAPLPVLLCAAIQINTYGIFLESSRSEGGTSDVEYTWRCPVTQPFCADDNGTTPWGWFIFSLVMFVALAKDLINGVKLFYLAFRCKNNRYFAGGFILILVTFMSMWASYKYNRAIATKNTELLMNSVVLLFVQEIDDWMFQLVDGAFPSWTNAKLEEANVLSESTLGVSAHWGNNASMPSDLPFGSKGNEESKAEKDITRRYWGQSLEGQDPTSNLSKSRKSQDGMEIKEGRFWKANKEMFEDDVDPGPDHLELSDSLREDDDLSSNDIASVKSSPNVHSYKHSNAGQARPYPPQVSFNLDTGSIGDPDKLP</sequence>
<evidence type="ECO:0000256" key="1">
    <source>
        <dbReference type="SAM" id="MobiDB-lite"/>
    </source>
</evidence>
<keyword evidence="2" id="KW-0812">Transmembrane</keyword>
<feature type="compositionally biased region" description="Basic and acidic residues" evidence="1">
    <location>
        <begin position="296"/>
        <end position="306"/>
    </location>
</feature>
<proteinExistence type="predicted"/>
<accession>A0A7S3PYT6</accession>
<dbReference type="AlphaFoldDB" id="A0A7S3PYT6"/>
<feature type="transmembrane region" description="Helical" evidence="2">
    <location>
        <begin position="138"/>
        <end position="157"/>
    </location>
</feature>
<keyword evidence="2" id="KW-1133">Transmembrane helix</keyword>
<protein>
    <submittedName>
        <fullName evidence="3">Uncharacterized protein</fullName>
    </submittedName>
</protein>
<feature type="compositionally biased region" description="Polar residues" evidence="1">
    <location>
        <begin position="255"/>
        <end position="265"/>
    </location>
</feature>